<dbReference type="SUPFAM" id="SSF53098">
    <property type="entry name" value="Ribonuclease H-like"/>
    <property type="match status" value="1"/>
</dbReference>
<sequence length="349" mass="41020">MFPKAHHSRLIDVCRTRWIARIDVLDVFIEVLPAIIKCFELMINNNEKSWNYDSVRDANSYFFATRSFQFLVTLEVVSRCLEVTRPITKQFQSPNFDVFASREKVNLLYLALQRLRSEIEHSHGAWYSEGVVLAASVDVYEHKPRKIGKQLNRNNCPSDSINEYYKKVITISFLDHLSSQIQLRFSNRNIAVYNGFFAMPTNVLNVAEWRSNFLLFLNEYEDELSEPRYTMTELNMWEDYWRSFKNSLPTTLTKLLSLINRITFPNIFTLIQILATIPVTTCTCERSISVIRRLKTYLRNTMSQNRFNSLALMHVYQDISFDANEVIDCFARKNPRRMKLVDILNSDPI</sequence>
<dbReference type="GeneID" id="136089927"/>
<dbReference type="Proteomes" id="UP001652625">
    <property type="component" value="Chromosome 13"/>
</dbReference>
<dbReference type="PANTHER" id="PTHR46289">
    <property type="entry name" value="52 KDA REPRESSOR OF THE INHIBITOR OF THE PROTEIN KINASE-LIKE PROTEIN-RELATED"/>
    <property type="match status" value="1"/>
</dbReference>
<evidence type="ECO:0000313" key="3">
    <source>
        <dbReference type="RefSeq" id="XP_065672099.1"/>
    </source>
</evidence>
<dbReference type="PANTHER" id="PTHR46289:SF17">
    <property type="entry name" value="HAT C-TERMINAL DIMERISATION DOMAIN-CONTAINING PROTEIN"/>
    <property type="match status" value="1"/>
</dbReference>
<evidence type="ECO:0000259" key="1">
    <source>
        <dbReference type="Pfam" id="PF05699"/>
    </source>
</evidence>
<organism evidence="2 3">
    <name type="scientific">Hydra vulgaris</name>
    <name type="common">Hydra</name>
    <name type="synonym">Hydra attenuata</name>
    <dbReference type="NCBI Taxonomy" id="6087"/>
    <lineage>
        <taxon>Eukaryota</taxon>
        <taxon>Metazoa</taxon>
        <taxon>Cnidaria</taxon>
        <taxon>Hydrozoa</taxon>
        <taxon>Hydroidolina</taxon>
        <taxon>Anthoathecata</taxon>
        <taxon>Aplanulata</taxon>
        <taxon>Hydridae</taxon>
        <taxon>Hydra</taxon>
    </lineage>
</organism>
<evidence type="ECO:0000313" key="2">
    <source>
        <dbReference type="Proteomes" id="UP001652625"/>
    </source>
</evidence>
<reference evidence="3" key="1">
    <citation type="submission" date="2025-08" db="UniProtKB">
        <authorList>
            <consortium name="RefSeq"/>
        </authorList>
    </citation>
    <scope>IDENTIFICATION</scope>
</reference>
<dbReference type="InterPro" id="IPR012337">
    <property type="entry name" value="RNaseH-like_sf"/>
</dbReference>
<feature type="domain" description="HAT C-terminal dimerisation" evidence="1">
    <location>
        <begin position="260"/>
        <end position="318"/>
    </location>
</feature>
<protein>
    <submittedName>
        <fullName evidence="3">52 kDa repressor of the inhibitor of the protein kinase-like</fullName>
    </submittedName>
</protein>
<keyword evidence="2" id="KW-1185">Reference proteome</keyword>
<gene>
    <name evidence="3" type="primary">LOC136089927</name>
</gene>
<dbReference type="Pfam" id="PF05699">
    <property type="entry name" value="Dimer_Tnp_hAT"/>
    <property type="match status" value="1"/>
</dbReference>
<proteinExistence type="predicted"/>
<name>A0ABM4DCH8_HYDVU</name>
<accession>A0ABM4DCH8</accession>
<dbReference type="InterPro" id="IPR008906">
    <property type="entry name" value="HATC_C_dom"/>
</dbReference>
<dbReference type="RefSeq" id="XP_065672099.1">
    <property type="nucleotide sequence ID" value="XM_065816027.1"/>
</dbReference>
<dbReference type="InterPro" id="IPR052958">
    <property type="entry name" value="IFN-induced_PKR_regulator"/>
</dbReference>